<name>A0A0C9LPA7_9FUNG</name>
<dbReference type="AlphaFoldDB" id="A0A0C9LPA7"/>
<dbReference type="Proteomes" id="UP000053815">
    <property type="component" value="Unassembled WGS sequence"/>
</dbReference>
<keyword evidence="2" id="KW-1185">Reference proteome</keyword>
<protein>
    <submittedName>
        <fullName evidence="1">Uncharacterized protein</fullName>
    </submittedName>
</protein>
<organism evidence="1">
    <name type="scientific">Mucor ambiguus</name>
    <dbReference type="NCBI Taxonomy" id="91626"/>
    <lineage>
        <taxon>Eukaryota</taxon>
        <taxon>Fungi</taxon>
        <taxon>Fungi incertae sedis</taxon>
        <taxon>Mucoromycota</taxon>
        <taxon>Mucoromycotina</taxon>
        <taxon>Mucoromycetes</taxon>
        <taxon>Mucorales</taxon>
        <taxon>Mucorineae</taxon>
        <taxon>Mucoraceae</taxon>
        <taxon>Mucor</taxon>
    </lineage>
</organism>
<accession>A0A0C9LPA7</accession>
<reference evidence="1" key="1">
    <citation type="submission" date="2014-09" db="EMBL/GenBank/DDBJ databases">
        <title>Draft genome sequence of an oleaginous Mucoromycotina fungus Mucor ambiguus NBRC6742.</title>
        <authorList>
            <person name="Takeda I."/>
            <person name="Yamane N."/>
            <person name="Morita T."/>
            <person name="Tamano K."/>
            <person name="Machida M."/>
            <person name="Baker S."/>
            <person name="Koike H."/>
        </authorList>
    </citation>
    <scope>NUCLEOTIDE SEQUENCE</scope>
    <source>
        <strain evidence="1">NBRC 6742</strain>
    </source>
</reference>
<proteinExistence type="predicted"/>
<sequence length="93" mass="10360">MKIESLGNFVNGINRDNNKSTWPFIIATNDSLEDENEGDAVDSKANNNGTANADEYKVINNSHAKQEATYDVALPPTAEYSEFWTHLRPVSSR</sequence>
<dbReference type="EMBL" id="DF836290">
    <property type="protein sequence ID" value="GAN00680.1"/>
    <property type="molecule type" value="Genomic_DNA"/>
</dbReference>
<evidence type="ECO:0000313" key="1">
    <source>
        <dbReference type="EMBL" id="GAN00680.1"/>
    </source>
</evidence>
<gene>
    <name evidence="1" type="ORF">MAM1_0001d00102</name>
</gene>
<evidence type="ECO:0000313" key="2">
    <source>
        <dbReference type="Proteomes" id="UP000053815"/>
    </source>
</evidence>